<evidence type="ECO:0000256" key="16">
    <source>
        <dbReference type="SAM" id="SignalP"/>
    </source>
</evidence>
<evidence type="ECO:0000256" key="9">
    <source>
        <dbReference type="ARBA" id="ARBA00022960"/>
    </source>
</evidence>
<keyword evidence="11" id="KW-0961">Cell wall biogenesis/degradation</keyword>
<dbReference type="GO" id="GO:0008360">
    <property type="term" value="P:regulation of cell shape"/>
    <property type="evidence" value="ECO:0007669"/>
    <property type="project" value="UniProtKB-KW"/>
</dbReference>
<evidence type="ECO:0000256" key="4">
    <source>
        <dbReference type="ARBA" id="ARBA00012448"/>
    </source>
</evidence>
<evidence type="ECO:0000256" key="11">
    <source>
        <dbReference type="ARBA" id="ARBA00023316"/>
    </source>
</evidence>
<protein>
    <recommendedName>
        <fullName evidence="4">serine-type D-Ala-D-Ala carboxypeptidase</fullName>
        <ecNumber evidence="4">3.4.16.4</ecNumber>
    </recommendedName>
</protein>
<dbReference type="GO" id="GO:0071555">
    <property type="term" value="P:cell wall organization"/>
    <property type="evidence" value="ECO:0007669"/>
    <property type="project" value="UniProtKB-KW"/>
</dbReference>
<evidence type="ECO:0000256" key="7">
    <source>
        <dbReference type="ARBA" id="ARBA00022729"/>
    </source>
</evidence>
<organism evidence="18 19">
    <name type="scientific">Candidatus Anaerotruncus excrementipullorum</name>
    <dbReference type="NCBI Taxonomy" id="2838465"/>
    <lineage>
        <taxon>Bacteria</taxon>
        <taxon>Bacillati</taxon>
        <taxon>Bacillota</taxon>
        <taxon>Clostridia</taxon>
        <taxon>Eubacteriales</taxon>
        <taxon>Oscillospiraceae</taxon>
        <taxon>Anaerotruncus</taxon>
    </lineage>
</organism>
<evidence type="ECO:0000256" key="5">
    <source>
        <dbReference type="ARBA" id="ARBA00022645"/>
    </source>
</evidence>
<evidence type="ECO:0000256" key="12">
    <source>
        <dbReference type="ARBA" id="ARBA00034000"/>
    </source>
</evidence>
<comment type="similarity">
    <text evidence="3 15">Belongs to the peptidase S11 family.</text>
</comment>
<dbReference type="AlphaFoldDB" id="A0A9D1WRX4"/>
<sequence>MSRRVLAAVLAAALAVAAGTPTWAAGEGEALGQQLPAQAAVLLETEGGRVLLEKNPDTPLAPASVTKVMTLLLVMEALDQGQLALDQEVACSEHAASMGGSQIWLEPGERMTVEDLLKATAIASANDASVALAELIAGSEGAFVERMNQRAQELGMENTHFENATGLDAEGHLSTARDIAIMSRALLTHPKIKDYSTVWMDTLRDGQTQLVNTNKLVRFYEGCTGLKTGTTDAAGSCLAASAQRDGLELVAVVLGSPSSDERFSAARALLDYGFANYVRLPLPAPQAAPTVPVTGGVAPQVAWMSKGPGAVVVRAADRQAVEQQVELAEDLQAPVELGQILGRVTVTAGGSPVCEYELVAAEAVEEMTFSRALGRLVEGLLRL</sequence>
<dbReference type="GO" id="GO:0009002">
    <property type="term" value="F:serine-type D-Ala-D-Ala carboxypeptidase activity"/>
    <property type="evidence" value="ECO:0007669"/>
    <property type="project" value="UniProtKB-EC"/>
</dbReference>
<dbReference type="Pfam" id="PF00768">
    <property type="entry name" value="Peptidase_S11"/>
    <property type="match status" value="1"/>
</dbReference>
<reference evidence="18" key="1">
    <citation type="journal article" date="2021" name="PeerJ">
        <title>Extensive microbial diversity within the chicken gut microbiome revealed by metagenomics and culture.</title>
        <authorList>
            <person name="Gilroy R."/>
            <person name="Ravi A."/>
            <person name="Getino M."/>
            <person name="Pursley I."/>
            <person name="Horton D.L."/>
            <person name="Alikhan N.F."/>
            <person name="Baker D."/>
            <person name="Gharbi K."/>
            <person name="Hall N."/>
            <person name="Watson M."/>
            <person name="Adriaenssens E.M."/>
            <person name="Foster-Nyarko E."/>
            <person name="Jarju S."/>
            <person name="Secka A."/>
            <person name="Antonio M."/>
            <person name="Oren A."/>
            <person name="Chaudhuri R.R."/>
            <person name="La Ragione R."/>
            <person name="Hildebrand F."/>
            <person name="Pallen M.J."/>
        </authorList>
    </citation>
    <scope>NUCLEOTIDE SEQUENCE</scope>
    <source>
        <strain evidence="18">CHK188-5543</strain>
    </source>
</reference>
<dbReference type="EC" id="3.4.16.4" evidence="4"/>
<evidence type="ECO:0000313" key="19">
    <source>
        <dbReference type="Proteomes" id="UP000886800"/>
    </source>
</evidence>
<dbReference type="InterPro" id="IPR001967">
    <property type="entry name" value="Peptidase_S11_N"/>
</dbReference>
<dbReference type="SUPFAM" id="SSF69189">
    <property type="entry name" value="Penicillin-binding protein associated domain"/>
    <property type="match status" value="1"/>
</dbReference>
<keyword evidence="10" id="KW-0573">Peptidoglycan synthesis</keyword>
<dbReference type="InterPro" id="IPR012338">
    <property type="entry name" value="Beta-lactam/transpept-like"/>
</dbReference>
<feature type="chain" id="PRO_5039489548" description="serine-type D-Ala-D-Ala carboxypeptidase" evidence="16">
    <location>
        <begin position="25"/>
        <end position="383"/>
    </location>
</feature>
<evidence type="ECO:0000256" key="6">
    <source>
        <dbReference type="ARBA" id="ARBA00022670"/>
    </source>
</evidence>
<dbReference type="PRINTS" id="PR00725">
    <property type="entry name" value="DADACBPTASE1"/>
</dbReference>
<dbReference type="InterPro" id="IPR015956">
    <property type="entry name" value="Peniciliin-bd_prot_C_sf"/>
</dbReference>
<keyword evidence="9" id="KW-0133">Cell shape</keyword>
<evidence type="ECO:0000313" key="18">
    <source>
        <dbReference type="EMBL" id="HIX65731.1"/>
    </source>
</evidence>
<name>A0A9D1WRX4_9FIRM</name>
<feature type="active site" description="Proton acceptor" evidence="13">
    <location>
        <position position="67"/>
    </location>
</feature>
<keyword evidence="6" id="KW-0645">Protease</keyword>
<evidence type="ECO:0000259" key="17">
    <source>
        <dbReference type="SMART" id="SM00936"/>
    </source>
</evidence>
<dbReference type="GO" id="GO:0006508">
    <property type="term" value="P:proteolysis"/>
    <property type="evidence" value="ECO:0007669"/>
    <property type="project" value="UniProtKB-KW"/>
</dbReference>
<feature type="binding site" evidence="14">
    <location>
        <position position="227"/>
    </location>
    <ligand>
        <name>substrate</name>
    </ligand>
</feature>
<dbReference type="Gene3D" id="2.60.410.10">
    <property type="entry name" value="D-Ala-D-Ala carboxypeptidase, C-terminal domain"/>
    <property type="match status" value="1"/>
</dbReference>
<dbReference type="PANTHER" id="PTHR21581:SF6">
    <property type="entry name" value="TRAFFICKING PROTEIN PARTICLE COMPLEX SUBUNIT 12"/>
    <property type="match status" value="1"/>
</dbReference>
<comment type="catalytic activity">
    <reaction evidence="12">
        <text>Preferential cleavage: (Ac)2-L-Lys-D-Ala-|-D-Ala. Also transpeptidation of peptidyl-alanyl moieties that are N-acyl substituents of D-alanine.</text>
        <dbReference type="EC" id="3.4.16.4"/>
    </reaction>
</comment>
<dbReference type="PANTHER" id="PTHR21581">
    <property type="entry name" value="D-ALANYL-D-ALANINE CARBOXYPEPTIDASE"/>
    <property type="match status" value="1"/>
</dbReference>
<dbReference type="InterPro" id="IPR012907">
    <property type="entry name" value="Peptidase_S11_C"/>
</dbReference>
<comment type="caution">
    <text evidence="18">The sequence shown here is derived from an EMBL/GenBank/DDBJ whole genome shotgun (WGS) entry which is preliminary data.</text>
</comment>
<dbReference type="Pfam" id="PF07943">
    <property type="entry name" value="PBP5_C"/>
    <property type="match status" value="1"/>
</dbReference>
<dbReference type="EMBL" id="DXES01000125">
    <property type="protein sequence ID" value="HIX65731.1"/>
    <property type="molecule type" value="Genomic_DNA"/>
</dbReference>
<keyword evidence="5 18" id="KW-0121">Carboxypeptidase</keyword>
<evidence type="ECO:0000256" key="13">
    <source>
        <dbReference type="PIRSR" id="PIRSR618044-1"/>
    </source>
</evidence>
<evidence type="ECO:0000256" key="8">
    <source>
        <dbReference type="ARBA" id="ARBA00022801"/>
    </source>
</evidence>
<feature type="active site" evidence="13">
    <location>
        <position position="124"/>
    </location>
</feature>
<feature type="signal peptide" evidence="16">
    <location>
        <begin position="1"/>
        <end position="24"/>
    </location>
</feature>
<proteinExistence type="inferred from homology"/>
<reference evidence="18" key="2">
    <citation type="submission" date="2021-04" db="EMBL/GenBank/DDBJ databases">
        <authorList>
            <person name="Gilroy R."/>
        </authorList>
    </citation>
    <scope>NUCLEOTIDE SEQUENCE</scope>
    <source>
        <strain evidence="18">CHK188-5543</strain>
    </source>
</reference>
<evidence type="ECO:0000256" key="10">
    <source>
        <dbReference type="ARBA" id="ARBA00022984"/>
    </source>
</evidence>
<dbReference type="SMART" id="SM00936">
    <property type="entry name" value="PBP5_C"/>
    <property type="match status" value="1"/>
</dbReference>
<dbReference type="InterPro" id="IPR018044">
    <property type="entry name" value="Peptidase_S11"/>
</dbReference>
<feature type="active site" description="Acyl-ester intermediate" evidence="13">
    <location>
        <position position="64"/>
    </location>
</feature>
<comment type="pathway">
    <text evidence="2">Cell wall biogenesis; peptidoglycan biosynthesis.</text>
</comment>
<evidence type="ECO:0000256" key="2">
    <source>
        <dbReference type="ARBA" id="ARBA00004752"/>
    </source>
</evidence>
<evidence type="ECO:0000256" key="1">
    <source>
        <dbReference type="ARBA" id="ARBA00003217"/>
    </source>
</evidence>
<keyword evidence="7 16" id="KW-0732">Signal</keyword>
<dbReference type="InterPro" id="IPR037167">
    <property type="entry name" value="Peptidase_S11_C_sf"/>
</dbReference>
<gene>
    <name evidence="18" type="ORF">H9736_05720</name>
</gene>
<keyword evidence="8" id="KW-0378">Hydrolase</keyword>
<dbReference type="SUPFAM" id="SSF56601">
    <property type="entry name" value="beta-lactamase/transpeptidase-like"/>
    <property type="match status" value="1"/>
</dbReference>
<dbReference type="GO" id="GO:0009252">
    <property type="term" value="P:peptidoglycan biosynthetic process"/>
    <property type="evidence" value="ECO:0007669"/>
    <property type="project" value="UniProtKB-KW"/>
</dbReference>
<comment type="function">
    <text evidence="1">Removes C-terminal D-alanyl residues from sugar-peptide cell wall precursors.</text>
</comment>
<evidence type="ECO:0000256" key="14">
    <source>
        <dbReference type="PIRSR" id="PIRSR618044-2"/>
    </source>
</evidence>
<accession>A0A9D1WRX4</accession>
<evidence type="ECO:0000256" key="15">
    <source>
        <dbReference type="RuleBase" id="RU004016"/>
    </source>
</evidence>
<evidence type="ECO:0000256" key="3">
    <source>
        <dbReference type="ARBA" id="ARBA00007164"/>
    </source>
</evidence>
<feature type="domain" description="Peptidase S11 D-Ala-D-Ala carboxypeptidase A C-terminal" evidence="17">
    <location>
        <begin position="277"/>
        <end position="366"/>
    </location>
</feature>
<dbReference type="Proteomes" id="UP000886800">
    <property type="component" value="Unassembled WGS sequence"/>
</dbReference>
<dbReference type="Gene3D" id="3.40.710.10">
    <property type="entry name" value="DD-peptidase/beta-lactamase superfamily"/>
    <property type="match status" value="1"/>
</dbReference>